<keyword evidence="3" id="KW-1185">Reference proteome</keyword>
<sequence length="155" mass="16455">MVCNIACVFCPPCGGGAARPEAAARRLRRSSLVVPGAPAPRADSSDHGTRSAQLRTRGAREHSTPAPVPGAEGPAEGAAKGPAACIEDIVVLPEMEAHLQLTSEFARMMRSFDQWKSYQRNCRDVTRVLARTIRTSRRGGAASIGVASDIVYAIQ</sequence>
<comment type="caution">
    <text evidence="2">The sequence shown here is derived from an EMBL/GenBank/DDBJ whole genome shotgun (WGS) entry which is preliminary data.</text>
</comment>
<name>A0ABN9QFF8_9DINO</name>
<protein>
    <submittedName>
        <fullName evidence="2">Uncharacterized protein</fullName>
    </submittedName>
</protein>
<proteinExistence type="predicted"/>
<evidence type="ECO:0000313" key="3">
    <source>
        <dbReference type="Proteomes" id="UP001189429"/>
    </source>
</evidence>
<reference evidence="2" key="1">
    <citation type="submission" date="2023-10" db="EMBL/GenBank/DDBJ databases">
        <authorList>
            <person name="Chen Y."/>
            <person name="Shah S."/>
            <person name="Dougan E. K."/>
            <person name="Thang M."/>
            <person name="Chan C."/>
        </authorList>
    </citation>
    <scope>NUCLEOTIDE SEQUENCE [LARGE SCALE GENOMIC DNA]</scope>
</reference>
<feature type="region of interest" description="Disordered" evidence="1">
    <location>
        <begin position="35"/>
        <end position="79"/>
    </location>
</feature>
<evidence type="ECO:0000256" key="1">
    <source>
        <dbReference type="SAM" id="MobiDB-lite"/>
    </source>
</evidence>
<evidence type="ECO:0000313" key="2">
    <source>
        <dbReference type="EMBL" id="CAK0802336.1"/>
    </source>
</evidence>
<gene>
    <name evidence="2" type="ORF">PCOR1329_LOCUS9889</name>
</gene>
<feature type="compositionally biased region" description="Low complexity" evidence="1">
    <location>
        <begin position="69"/>
        <end position="79"/>
    </location>
</feature>
<accession>A0ABN9QFF8</accession>
<dbReference type="EMBL" id="CAUYUJ010002780">
    <property type="protein sequence ID" value="CAK0802336.1"/>
    <property type="molecule type" value="Genomic_DNA"/>
</dbReference>
<organism evidence="2 3">
    <name type="scientific">Prorocentrum cordatum</name>
    <dbReference type="NCBI Taxonomy" id="2364126"/>
    <lineage>
        <taxon>Eukaryota</taxon>
        <taxon>Sar</taxon>
        <taxon>Alveolata</taxon>
        <taxon>Dinophyceae</taxon>
        <taxon>Prorocentrales</taxon>
        <taxon>Prorocentraceae</taxon>
        <taxon>Prorocentrum</taxon>
    </lineage>
</organism>
<dbReference type="Proteomes" id="UP001189429">
    <property type="component" value="Unassembled WGS sequence"/>
</dbReference>